<evidence type="ECO:0000313" key="2">
    <source>
        <dbReference type="Proteomes" id="UP001519460"/>
    </source>
</evidence>
<sequence>SCSLIAVYMASAIAALPQLDEGVVKTESTVTKQDGSVVHITKLADVDCNMEQVTSKEADGSVSAVVTDYQKGKTVLLKSTAPDVCYVHDIPQDQKDLQGEYCVDGVTYIHRSKLHPKDRIYEEKGEASRDELSDDLAEPCQGRRLVALSEVTITQDETPRTEKRITHVHTCPNGHQACHFVPVCHDVCVDHGWWWGQHHCHNYESRCENHQTCDYACF</sequence>
<keyword evidence="2" id="KW-1185">Reference proteome</keyword>
<gene>
    <name evidence="1" type="ORF">BaRGS_00034297</name>
</gene>
<protein>
    <submittedName>
        <fullName evidence="1">Uncharacterized protein</fullName>
    </submittedName>
</protein>
<feature type="non-terminal residue" evidence="1">
    <location>
        <position position="1"/>
    </location>
</feature>
<comment type="caution">
    <text evidence="1">The sequence shown here is derived from an EMBL/GenBank/DDBJ whole genome shotgun (WGS) entry which is preliminary data.</text>
</comment>
<dbReference type="AlphaFoldDB" id="A0ABD0JI86"/>
<evidence type="ECO:0000313" key="1">
    <source>
        <dbReference type="EMBL" id="KAK7474475.1"/>
    </source>
</evidence>
<accession>A0ABD0JI86</accession>
<dbReference type="EMBL" id="JACVVK020000436">
    <property type="protein sequence ID" value="KAK7474475.1"/>
    <property type="molecule type" value="Genomic_DNA"/>
</dbReference>
<name>A0ABD0JI86_9CAEN</name>
<proteinExistence type="predicted"/>
<reference evidence="1 2" key="1">
    <citation type="journal article" date="2023" name="Sci. Data">
        <title>Genome assembly of the Korean intertidal mud-creeper Batillaria attramentaria.</title>
        <authorList>
            <person name="Patra A.K."/>
            <person name="Ho P.T."/>
            <person name="Jun S."/>
            <person name="Lee S.J."/>
            <person name="Kim Y."/>
            <person name="Won Y.J."/>
        </authorList>
    </citation>
    <scope>NUCLEOTIDE SEQUENCE [LARGE SCALE GENOMIC DNA]</scope>
    <source>
        <strain evidence="1">Wonlab-2016</strain>
    </source>
</reference>
<dbReference type="Proteomes" id="UP001519460">
    <property type="component" value="Unassembled WGS sequence"/>
</dbReference>
<organism evidence="1 2">
    <name type="scientific">Batillaria attramentaria</name>
    <dbReference type="NCBI Taxonomy" id="370345"/>
    <lineage>
        <taxon>Eukaryota</taxon>
        <taxon>Metazoa</taxon>
        <taxon>Spiralia</taxon>
        <taxon>Lophotrochozoa</taxon>
        <taxon>Mollusca</taxon>
        <taxon>Gastropoda</taxon>
        <taxon>Caenogastropoda</taxon>
        <taxon>Sorbeoconcha</taxon>
        <taxon>Cerithioidea</taxon>
        <taxon>Batillariidae</taxon>
        <taxon>Batillaria</taxon>
    </lineage>
</organism>